<organism evidence="3 4">
    <name type="scientific">Lophiotrema nucula</name>
    <dbReference type="NCBI Taxonomy" id="690887"/>
    <lineage>
        <taxon>Eukaryota</taxon>
        <taxon>Fungi</taxon>
        <taxon>Dikarya</taxon>
        <taxon>Ascomycota</taxon>
        <taxon>Pezizomycotina</taxon>
        <taxon>Dothideomycetes</taxon>
        <taxon>Pleosporomycetidae</taxon>
        <taxon>Pleosporales</taxon>
        <taxon>Lophiotremataceae</taxon>
        <taxon>Lophiotrema</taxon>
    </lineage>
</organism>
<evidence type="ECO:0000256" key="1">
    <source>
        <dbReference type="ARBA" id="ARBA00035112"/>
    </source>
</evidence>
<dbReference type="OrthoDB" id="3687641at2759"/>
<dbReference type="GO" id="GO:0043386">
    <property type="term" value="P:mycotoxin biosynthetic process"/>
    <property type="evidence" value="ECO:0007669"/>
    <property type="project" value="InterPro"/>
</dbReference>
<keyword evidence="2" id="KW-1133">Transmembrane helix</keyword>
<keyword evidence="4" id="KW-1185">Reference proteome</keyword>
<keyword evidence="2" id="KW-0472">Membrane</keyword>
<evidence type="ECO:0000313" key="4">
    <source>
        <dbReference type="Proteomes" id="UP000799770"/>
    </source>
</evidence>
<name>A0A6A5Z035_9PLEO</name>
<accession>A0A6A5Z035</accession>
<sequence>MDRFDEEEESLLDKHEVRARRRARFDDNGWLTPFLQHRWLAVWFVIVHLLLGASVIGNVASSLQGTWDGKPFVIFQELRSLRHVVHRSHATNHIAYTKFSGPPNAQNAEAWQHLLQPLYFNASAVELELGGANAAAAVKVKNGGYIAALGVYHEIHCLNKLRSFLYTPQQTPDSNASHVRDNEIEVSTDHLDHCLEVLRMNAMCNPDLSLYTFSWPKEADPEFLIPHSNSPRKCADWSQIEDYGMKRSIGLTPTLLREVDDAKLR</sequence>
<dbReference type="Pfam" id="PF11807">
    <property type="entry name" value="UstYa"/>
    <property type="match status" value="1"/>
</dbReference>
<dbReference type="InterPro" id="IPR021765">
    <property type="entry name" value="UstYa-like"/>
</dbReference>
<evidence type="ECO:0000256" key="2">
    <source>
        <dbReference type="SAM" id="Phobius"/>
    </source>
</evidence>
<protein>
    <recommendedName>
        <fullName evidence="5">Tat pathway signal sequence</fullName>
    </recommendedName>
</protein>
<dbReference type="PANTHER" id="PTHR33365:SF7">
    <property type="entry name" value="TAT PATHWAY SIGNAL SEQUENCE"/>
    <property type="match status" value="1"/>
</dbReference>
<gene>
    <name evidence="3" type="ORF">BDV96DRAFT_580343</name>
</gene>
<dbReference type="AlphaFoldDB" id="A0A6A5Z035"/>
<evidence type="ECO:0000313" key="3">
    <source>
        <dbReference type="EMBL" id="KAF2112772.1"/>
    </source>
</evidence>
<evidence type="ECO:0008006" key="5">
    <source>
        <dbReference type="Google" id="ProtNLM"/>
    </source>
</evidence>
<reference evidence="3" key="1">
    <citation type="journal article" date="2020" name="Stud. Mycol.">
        <title>101 Dothideomycetes genomes: a test case for predicting lifestyles and emergence of pathogens.</title>
        <authorList>
            <person name="Haridas S."/>
            <person name="Albert R."/>
            <person name="Binder M."/>
            <person name="Bloem J."/>
            <person name="Labutti K."/>
            <person name="Salamov A."/>
            <person name="Andreopoulos B."/>
            <person name="Baker S."/>
            <person name="Barry K."/>
            <person name="Bills G."/>
            <person name="Bluhm B."/>
            <person name="Cannon C."/>
            <person name="Castanera R."/>
            <person name="Culley D."/>
            <person name="Daum C."/>
            <person name="Ezra D."/>
            <person name="Gonzalez J."/>
            <person name="Henrissat B."/>
            <person name="Kuo A."/>
            <person name="Liang C."/>
            <person name="Lipzen A."/>
            <person name="Lutzoni F."/>
            <person name="Magnuson J."/>
            <person name="Mondo S."/>
            <person name="Nolan M."/>
            <person name="Ohm R."/>
            <person name="Pangilinan J."/>
            <person name="Park H.-J."/>
            <person name="Ramirez L."/>
            <person name="Alfaro M."/>
            <person name="Sun H."/>
            <person name="Tritt A."/>
            <person name="Yoshinaga Y."/>
            <person name="Zwiers L.-H."/>
            <person name="Turgeon B."/>
            <person name="Goodwin S."/>
            <person name="Spatafora J."/>
            <person name="Crous P."/>
            <person name="Grigoriev I."/>
        </authorList>
    </citation>
    <scope>NUCLEOTIDE SEQUENCE</scope>
    <source>
        <strain evidence="3">CBS 627.86</strain>
    </source>
</reference>
<keyword evidence="2" id="KW-0812">Transmembrane</keyword>
<dbReference type="PANTHER" id="PTHR33365">
    <property type="entry name" value="YALI0B05434P"/>
    <property type="match status" value="1"/>
</dbReference>
<dbReference type="Proteomes" id="UP000799770">
    <property type="component" value="Unassembled WGS sequence"/>
</dbReference>
<dbReference type="EMBL" id="ML977330">
    <property type="protein sequence ID" value="KAF2112772.1"/>
    <property type="molecule type" value="Genomic_DNA"/>
</dbReference>
<comment type="similarity">
    <text evidence="1">Belongs to the ustYa family.</text>
</comment>
<feature type="transmembrane region" description="Helical" evidence="2">
    <location>
        <begin position="40"/>
        <end position="60"/>
    </location>
</feature>
<proteinExistence type="inferred from homology"/>